<gene>
    <name evidence="1" type="ORF">LCGC14_1757520</name>
</gene>
<dbReference type="EMBL" id="LAZR01016301">
    <property type="protein sequence ID" value="KKM05099.1"/>
    <property type="molecule type" value="Genomic_DNA"/>
</dbReference>
<name>A0A0F9H240_9ZZZZ</name>
<comment type="caution">
    <text evidence="1">The sequence shown here is derived from an EMBL/GenBank/DDBJ whole genome shotgun (WGS) entry which is preliminary data.</text>
</comment>
<accession>A0A0F9H240</accession>
<proteinExistence type="predicted"/>
<reference evidence="1" key="1">
    <citation type="journal article" date="2015" name="Nature">
        <title>Complex archaea that bridge the gap between prokaryotes and eukaryotes.</title>
        <authorList>
            <person name="Spang A."/>
            <person name="Saw J.H."/>
            <person name="Jorgensen S.L."/>
            <person name="Zaremba-Niedzwiedzka K."/>
            <person name="Martijn J."/>
            <person name="Lind A.E."/>
            <person name="van Eijk R."/>
            <person name="Schleper C."/>
            <person name="Guy L."/>
            <person name="Ettema T.J."/>
        </authorList>
    </citation>
    <scope>NUCLEOTIDE SEQUENCE</scope>
</reference>
<organism evidence="1">
    <name type="scientific">marine sediment metagenome</name>
    <dbReference type="NCBI Taxonomy" id="412755"/>
    <lineage>
        <taxon>unclassified sequences</taxon>
        <taxon>metagenomes</taxon>
        <taxon>ecological metagenomes</taxon>
    </lineage>
</organism>
<dbReference type="AlphaFoldDB" id="A0A0F9H240"/>
<protein>
    <submittedName>
        <fullName evidence="1">Uncharacterized protein</fullName>
    </submittedName>
</protein>
<sequence>MNELPDLPPNEAEKLQHRRLLQTNAFTIILNLNNELIEDFVTQYRHLLPKIKLAGK</sequence>
<evidence type="ECO:0000313" key="1">
    <source>
        <dbReference type="EMBL" id="KKM05099.1"/>
    </source>
</evidence>